<gene>
    <name evidence="2" type="ordered locus">PAB1657</name>
</gene>
<reference evidence="2" key="2">
    <citation type="journal article" date="2000" name="J. Mol. Biol.">
        <title>Archaeal homologs of eukaryotic methylation guide small nucleolar RNAs: lessons from the Pyrococcus genomes.</title>
        <authorList>
            <person name="Gaspin C."/>
            <person name="Cavaille J."/>
            <person name="Erauso G."/>
        </authorList>
    </citation>
    <scope>NUCLEOTIDE SEQUENCE</scope>
    <source>
        <strain evidence="2">Orsay</strain>
    </source>
</reference>
<dbReference type="PANTHER" id="PTHR22642">
    <property type="entry name" value="IMIDAZOLONEPROPIONASE"/>
    <property type="match status" value="1"/>
</dbReference>
<reference evidence="2" key="1">
    <citation type="submission" date="1999-07" db="EMBL/GenBank/DDBJ databases">
        <authorList>
            <person name="Genoscope"/>
        </authorList>
    </citation>
    <scope>NUCLEOTIDE SEQUENCE</scope>
    <source>
        <strain evidence="2">Orsay</strain>
    </source>
</reference>
<dbReference type="PANTHER" id="PTHR22642:SF2">
    <property type="entry name" value="PROTEIN LONG AFTER FAR-RED 3"/>
    <property type="match status" value="1"/>
</dbReference>
<reference evidence="2" key="3">
    <citation type="journal article" date="2001" name="Genome Res.">
        <title>Genome evolution at the genus level: comparison of three complete genomes of hyperthermophilic archaea.</title>
        <authorList>
            <person name="Lecompte O."/>
            <person name="Ripp R."/>
            <person name="Puzos-Barbe V."/>
            <person name="Duprat S."/>
            <person name="Heilig R."/>
            <person name="Dietrich J."/>
            <person name="Thierry J.C."/>
            <person name="Poch O."/>
        </authorList>
    </citation>
    <scope>NUCLEOTIDE SEQUENCE</scope>
    <source>
        <strain evidence="2">Orsay</strain>
    </source>
</reference>
<dbReference type="GO" id="GO:0016810">
    <property type="term" value="F:hydrolase activity, acting on carbon-nitrogen (but not peptide) bonds"/>
    <property type="evidence" value="ECO:0007669"/>
    <property type="project" value="InterPro"/>
</dbReference>
<dbReference type="RefSeq" id="WP_010868194.1">
    <property type="nucleotide sequence ID" value="NC_000868.1"/>
</dbReference>
<accession>Q9UZR9</accession>
<dbReference type="PATRIC" id="fig|272844.11.peg.1131"/>
<dbReference type="EMBL" id="AJ248286">
    <property type="protein sequence ID" value="CAB49987.1"/>
    <property type="molecule type" value="Genomic_DNA"/>
</dbReference>
<reference evidence="3 5" key="5">
    <citation type="journal article" date="2012" name="Curr. Microbiol.">
        <title>Re-annotation of two hyperthermophilic archaea Pyrococcus abyssi GE5 and Pyrococcus furiosus DSM 3638.</title>
        <authorList>
            <person name="Gao J."/>
            <person name="Wang J."/>
        </authorList>
    </citation>
    <scope>GENOME REANNOTATION</scope>
    <source>
        <strain evidence="3">GE5</strain>
        <strain evidence="5">GE5 / Orsay</strain>
    </source>
</reference>
<dbReference type="SUPFAM" id="SSF51556">
    <property type="entry name" value="Metallo-dependent hydrolases"/>
    <property type="match status" value="1"/>
</dbReference>
<dbReference type="InterPro" id="IPR018228">
    <property type="entry name" value="DNase_TatD-rel_CS"/>
</dbReference>
<protein>
    <submittedName>
        <fullName evidence="2">AepA exoenzymes regulatory protein aepa</fullName>
    </submittedName>
    <submittedName>
        <fullName evidence="3">Exoenzyme regulatory protein aepa</fullName>
    </submittedName>
</protein>
<evidence type="ECO:0000313" key="3">
    <source>
        <dbReference type="EMBL" id="CCE70487.1"/>
    </source>
</evidence>
<dbReference type="SUPFAM" id="SSF51338">
    <property type="entry name" value="Composite domain of metallo-dependent hydrolases"/>
    <property type="match status" value="1"/>
</dbReference>
<dbReference type="InterPro" id="IPR032466">
    <property type="entry name" value="Metal_Hydrolase"/>
</dbReference>
<dbReference type="Gene3D" id="3.10.310.70">
    <property type="match status" value="1"/>
</dbReference>
<evidence type="ECO:0000313" key="4">
    <source>
        <dbReference type="Proteomes" id="UP000000810"/>
    </source>
</evidence>
<reference evidence="2 4" key="4">
    <citation type="journal article" date="2003" name="Mol. Microbiol.">
        <title>An integrated analysis of the genome of the hyperthermophilic archaeon Pyrococcus abyssi.</title>
        <authorList>
            <person name="Cohen G."/>
            <person name="Barbe V."/>
            <person name="Flament D."/>
            <person name="Galperin M."/>
            <person name="Heilig R."/>
            <person name="Ripp R."/>
            <person name="Lecompte O."/>
            <person name="Prieur D."/>
            <person name="Poch O."/>
            <person name="Quellerou J."/>
            <person name="Thierry J.C."/>
            <person name="Van der Oost J."/>
            <person name="Weissenbach J."/>
            <person name="Zivanovic Y."/>
            <person name="Forterre P."/>
        </authorList>
    </citation>
    <scope>NUCLEOTIDE SEQUENCE [LARGE SCALE GENOMIC DNA]</scope>
    <source>
        <strain evidence="4">GE5 / Orsay</strain>
        <strain evidence="2">Orsay</strain>
    </source>
</reference>
<dbReference type="Gene3D" id="3.20.20.140">
    <property type="entry name" value="Metal-dependent hydrolases"/>
    <property type="match status" value="1"/>
</dbReference>
<dbReference type="OrthoDB" id="8791at2157"/>
<feature type="domain" description="Amidohydrolase 3" evidence="1">
    <location>
        <begin position="48"/>
        <end position="475"/>
    </location>
</feature>
<dbReference type="InterPro" id="IPR011059">
    <property type="entry name" value="Metal-dep_hydrolase_composite"/>
</dbReference>
<organism evidence="2 4">
    <name type="scientific">Pyrococcus abyssi (strain GE5 / Orsay)</name>
    <dbReference type="NCBI Taxonomy" id="272844"/>
    <lineage>
        <taxon>Archaea</taxon>
        <taxon>Methanobacteriati</taxon>
        <taxon>Methanobacteriota</taxon>
        <taxon>Thermococci</taxon>
        <taxon>Thermococcales</taxon>
        <taxon>Thermococcaceae</taxon>
        <taxon>Pyrococcus</taxon>
    </lineage>
</organism>
<sequence length="476" mass="53842">MKALINGNIYTSFRPLRKVSGLVISNDRVVYAGDSSVAKRIVELSGGEVIDLKGKYVMPAFFDSHLHLDELGMSLEMVDLRGTKSMKELLERLKGGKGRIIFGFGWDQDELGEYPTKEVLNEIDKPVFIYRKCFHVAVANDAMLELLNLEPSKDFEEDTGMIKEKALEEARKIINEKILSLEDYIHYIERAQEHLINLGVKSVAFMSVNEKAFKALFYLEREGKLKVNVSAYINPSILDKLEDLNLRRFNGERLSITGVKLFTDGSFGARTALLSEPYSDDPSTSGEMVSDEEELANIMERAKRLKLDVAVHAIGDRGLDIALNAFEKAKLSGRVEHASLVRDDQLERIRELGIRLSVQPHFIISDWWVVERVGEKRARWVYRFKDLLRVAEVGFSTDAPIEPADPWLTVEAAVNRGKGVVKLYEFTKDQALTVEEALHCYTYGSARVSLANDIGKLEPGFKAEYIVMDRDPLVMK</sequence>
<dbReference type="HOGENOM" id="CLU_009942_3_1_2"/>
<dbReference type="KEGG" id="pab:PAB1657"/>
<dbReference type="STRING" id="272844.PAB1657"/>
<dbReference type="PROSITE" id="PS01137">
    <property type="entry name" value="TATD_1"/>
    <property type="match status" value="1"/>
</dbReference>
<dbReference type="InterPro" id="IPR013108">
    <property type="entry name" value="Amidohydro_3"/>
</dbReference>
<keyword evidence="4" id="KW-1185">Reference proteome</keyword>
<dbReference type="AlphaFoldDB" id="Q9UZR9"/>
<proteinExistence type="predicted"/>
<evidence type="ECO:0000313" key="5">
    <source>
        <dbReference type="Proteomes" id="UP000009139"/>
    </source>
</evidence>
<evidence type="ECO:0000313" key="2">
    <source>
        <dbReference type="EMBL" id="CAB49987.1"/>
    </source>
</evidence>
<dbReference type="InterPro" id="IPR033932">
    <property type="entry name" value="YtcJ-like"/>
</dbReference>
<dbReference type="Pfam" id="PF07969">
    <property type="entry name" value="Amidohydro_3"/>
    <property type="match status" value="1"/>
</dbReference>
<evidence type="ECO:0000259" key="1">
    <source>
        <dbReference type="Pfam" id="PF07969"/>
    </source>
</evidence>
<dbReference type="Proteomes" id="UP000000810">
    <property type="component" value="Chromosome"/>
</dbReference>
<dbReference type="Proteomes" id="UP000009139">
    <property type="component" value="Chromosome"/>
</dbReference>
<dbReference type="eggNOG" id="arCOG00691">
    <property type="taxonomic scope" value="Archaea"/>
</dbReference>
<name>Q9UZR9_PYRAB</name>
<dbReference type="PIR" id="F75085">
    <property type="entry name" value="F75085"/>
</dbReference>
<dbReference type="CDD" id="cd01300">
    <property type="entry name" value="YtcJ_like"/>
    <property type="match status" value="1"/>
</dbReference>
<dbReference type="Gene3D" id="2.30.40.10">
    <property type="entry name" value="Urease, subunit C, domain 1"/>
    <property type="match status" value="1"/>
</dbReference>
<dbReference type="EMBL" id="HE613800">
    <property type="protein sequence ID" value="CCE70487.1"/>
    <property type="molecule type" value="Genomic_DNA"/>
</dbReference>